<proteinExistence type="inferred from homology"/>
<dbReference type="PANTHER" id="PTHR32060">
    <property type="entry name" value="TAIL-SPECIFIC PROTEASE"/>
    <property type="match status" value="1"/>
</dbReference>
<evidence type="ECO:0000313" key="9">
    <source>
        <dbReference type="EMBL" id="MCG4748023.1"/>
    </source>
</evidence>
<feature type="domain" description="PDZ" evidence="8">
    <location>
        <begin position="175"/>
        <end position="240"/>
    </location>
</feature>
<dbReference type="SMART" id="SM00245">
    <property type="entry name" value="TSPc"/>
    <property type="match status" value="1"/>
</dbReference>
<evidence type="ECO:0000256" key="6">
    <source>
        <dbReference type="SAM" id="MobiDB-lite"/>
    </source>
</evidence>
<dbReference type="GO" id="GO:0007165">
    <property type="term" value="P:signal transduction"/>
    <property type="evidence" value="ECO:0007669"/>
    <property type="project" value="TreeGrafter"/>
</dbReference>
<keyword evidence="3 5" id="KW-0378">Hydrolase</keyword>
<evidence type="ECO:0000256" key="4">
    <source>
        <dbReference type="ARBA" id="ARBA00022825"/>
    </source>
</evidence>
<dbReference type="InterPro" id="IPR005151">
    <property type="entry name" value="Tail-specific_protease"/>
</dbReference>
<dbReference type="GO" id="GO:0030288">
    <property type="term" value="C:outer membrane-bounded periplasmic space"/>
    <property type="evidence" value="ECO:0007669"/>
    <property type="project" value="TreeGrafter"/>
</dbReference>
<sequence length="493" mass="53446">MDNRDFNQQRNMDGNSNPAGGAGGRYPGPQPDPDKGWPGNEGRPDNEGRPNNEGRQGNGRNRFWAGVLAGALVTAFVGLIVVGMSAGIYIFGKKVLNHQPGTQTEGRAPAISSGAKKPEGVDFGRVTAKMDLIQQIIGEYFLYEEDADNVEDFIYRGMLAGLDDPYSVYYSESDYKSLQDSTKGTYSGIGAMISQNRTTGLCTIVKVFEGSPALEAGMQPGDIIYKVGETMVASESLDVLVNNYIKGEEGTPVKITVYRADKDEYVDLTVKRRKIEVPTVEHRMMDGNIGYIAVSEFDIITVEQFEAAVDELQKNGMEGLIIDLRSNPGGVLDGAVKMADYLLPDDISKYDKGEGKTLIVYTADKNEKGDVYTASDKHELDLPMVILINGDSASASEVFTGAMKDYDRATVVGTTSYGKGIVQNLIPLGDGSAIKITTAHYYTPSGFDLHGKGIEPDVAVELDEKLKTQAVVKPEEDNQIQKAVEVLEGKLGK</sequence>
<dbReference type="Gene3D" id="3.90.226.10">
    <property type="entry name" value="2-enoyl-CoA Hydratase, Chain A, domain 1"/>
    <property type="match status" value="1"/>
</dbReference>
<evidence type="ECO:0000256" key="3">
    <source>
        <dbReference type="ARBA" id="ARBA00022801"/>
    </source>
</evidence>
<evidence type="ECO:0000256" key="2">
    <source>
        <dbReference type="ARBA" id="ARBA00022670"/>
    </source>
</evidence>
<dbReference type="RefSeq" id="WP_227117081.1">
    <property type="nucleotide sequence ID" value="NZ_BAABZL010000001.1"/>
</dbReference>
<evidence type="ECO:0000256" key="5">
    <source>
        <dbReference type="RuleBase" id="RU004404"/>
    </source>
</evidence>
<dbReference type="InterPro" id="IPR004447">
    <property type="entry name" value="Peptidase_S41A"/>
</dbReference>
<dbReference type="GeneID" id="97207090"/>
<dbReference type="SUPFAM" id="SSF50156">
    <property type="entry name" value="PDZ domain-like"/>
    <property type="match status" value="1"/>
</dbReference>
<dbReference type="Gene3D" id="3.30.750.44">
    <property type="match status" value="1"/>
</dbReference>
<dbReference type="Pfam" id="PF03572">
    <property type="entry name" value="Peptidase_S41"/>
    <property type="match status" value="1"/>
</dbReference>
<dbReference type="SMART" id="SM00228">
    <property type="entry name" value="PDZ"/>
    <property type="match status" value="1"/>
</dbReference>
<feature type="compositionally biased region" description="Polar residues" evidence="6">
    <location>
        <begin position="8"/>
        <end position="17"/>
    </location>
</feature>
<comment type="similarity">
    <text evidence="1 5">Belongs to the peptidase S41A family.</text>
</comment>
<name>A0AAW5BXH3_9FIRM</name>
<keyword evidence="7" id="KW-0472">Membrane</keyword>
<feature type="transmembrane region" description="Helical" evidence="7">
    <location>
        <begin position="63"/>
        <end position="91"/>
    </location>
</feature>
<dbReference type="AlphaFoldDB" id="A0AAW5BXH3"/>
<keyword evidence="7" id="KW-1133">Transmembrane helix</keyword>
<dbReference type="CDD" id="cd07560">
    <property type="entry name" value="Peptidase_S41_CPP"/>
    <property type="match status" value="1"/>
</dbReference>
<accession>A0AAW5BXH3</accession>
<dbReference type="GO" id="GO:0006508">
    <property type="term" value="P:proteolysis"/>
    <property type="evidence" value="ECO:0007669"/>
    <property type="project" value="UniProtKB-KW"/>
</dbReference>
<dbReference type="InterPro" id="IPR001478">
    <property type="entry name" value="PDZ"/>
</dbReference>
<dbReference type="PANTHER" id="PTHR32060:SF30">
    <property type="entry name" value="CARBOXY-TERMINAL PROCESSING PROTEASE CTPA"/>
    <property type="match status" value="1"/>
</dbReference>
<evidence type="ECO:0000256" key="1">
    <source>
        <dbReference type="ARBA" id="ARBA00009179"/>
    </source>
</evidence>
<organism evidence="9 10">
    <name type="scientific">Enterocloster aldenensis</name>
    <dbReference type="NCBI Taxonomy" id="358742"/>
    <lineage>
        <taxon>Bacteria</taxon>
        <taxon>Bacillati</taxon>
        <taxon>Bacillota</taxon>
        <taxon>Clostridia</taxon>
        <taxon>Lachnospirales</taxon>
        <taxon>Lachnospiraceae</taxon>
        <taxon>Enterocloster</taxon>
    </lineage>
</organism>
<gene>
    <name evidence="9" type="ORF">L0N08_21605</name>
</gene>
<dbReference type="InterPro" id="IPR029045">
    <property type="entry name" value="ClpP/crotonase-like_dom_sf"/>
</dbReference>
<evidence type="ECO:0000313" key="10">
    <source>
        <dbReference type="Proteomes" id="UP001299608"/>
    </source>
</evidence>
<reference evidence="9" key="1">
    <citation type="submission" date="2022-01" db="EMBL/GenBank/DDBJ databases">
        <title>Collection of gut derived symbiotic bacterial strains cultured from healthy donors.</title>
        <authorList>
            <person name="Lin H."/>
            <person name="Kohout C."/>
            <person name="Waligurski E."/>
            <person name="Pamer E.G."/>
        </authorList>
    </citation>
    <scope>NUCLEOTIDE SEQUENCE</scope>
    <source>
        <strain evidence="9">DFI.6.55</strain>
    </source>
</reference>
<evidence type="ECO:0000256" key="7">
    <source>
        <dbReference type="SAM" id="Phobius"/>
    </source>
</evidence>
<feature type="region of interest" description="Disordered" evidence="6">
    <location>
        <begin position="1"/>
        <end position="58"/>
    </location>
</feature>
<dbReference type="EMBL" id="JAKNGE010000031">
    <property type="protein sequence ID" value="MCG4748023.1"/>
    <property type="molecule type" value="Genomic_DNA"/>
</dbReference>
<dbReference type="GO" id="GO:0004175">
    <property type="term" value="F:endopeptidase activity"/>
    <property type="evidence" value="ECO:0007669"/>
    <property type="project" value="TreeGrafter"/>
</dbReference>
<dbReference type="GO" id="GO:0008236">
    <property type="term" value="F:serine-type peptidase activity"/>
    <property type="evidence" value="ECO:0007669"/>
    <property type="project" value="UniProtKB-KW"/>
</dbReference>
<keyword evidence="7" id="KW-0812">Transmembrane</keyword>
<dbReference type="NCBIfam" id="TIGR00225">
    <property type="entry name" value="prc"/>
    <property type="match status" value="1"/>
</dbReference>
<comment type="caution">
    <text evidence="9">The sequence shown here is derived from an EMBL/GenBank/DDBJ whole genome shotgun (WGS) entry which is preliminary data.</text>
</comment>
<protein>
    <submittedName>
        <fullName evidence="9">S41 family peptidase</fullName>
    </submittedName>
</protein>
<keyword evidence="2 5" id="KW-0645">Protease</keyword>
<dbReference type="Proteomes" id="UP001299608">
    <property type="component" value="Unassembled WGS sequence"/>
</dbReference>
<dbReference type="SUPFAM" id="SSF52096">
    <property type="entry name" value="ClpP/crotonase"/>
    <property type="match status" value="1"/>
</dbReference>
<dbReference type="CDD" id="cd06782">
    <property type="entry name" value="cpPDZ_CPP-like"/>
    <property type="match status" value="1"/>
</dbReference>
<dbReference type="PROSITE" id="PS50106">
    <property type="entry name" value="PDZ"/>
    <property type="match status" value="1"/>
</dbReference>
<feature type="compositionally biased region" description="Basic and acidic residues" evidence="6">
    <location>
        <begin position="42"/>
        <end position="52"/>
    </location>
</feature>
<dbReference type="Pfam" id="PF13180">
    <property type="entry name" value="PDZ_2"/>
    <property type="match status" value="1"/>
</dbReference>
<dbReference type="Gene3D" id="2.30.42.10">
    <property type="match status" value="1"/>
</dbReference>
<evidence type="ECO:0000259" key="8">
    <source>
        <dbReference type="PROSITE" id="PS50106"/>
    </source>
</evidence>
<dbReference type="InterPro" id="IPR036034">
    <property type="entry name" value="PDZ_sf"/>
</dbReference>
<keyword evidence="4 5" id="KW-0720">Serine protease</keyword>